<dbReference type="InterPro" id="IPR036866">
    <property type="entry name" value="RibonucZ/Hydroxyglut_hydro"/>
</dbReference>
<dbReference type="SMART" id="SM00849">
    <property type="entry name" value="Lactamase_B"/>
    <property type="match status" value="1"/>
</dbReference>
<sequence length="266" mass="29217">MQDWEILIIKHGTRATRRSDVYMNYAFYGEQDDDFTVDYYLWVLRSGDQVIHVDTGYSALGAAKRGREVLIDPLEALSRIGLNAGDGHPLVVTHAHYDHIGNVGAFTASQVYIGRRELEFWTSDVATRPLFAHFGDQAEVADLLDAQRDGRVRPIDGNATIAPGVELIELGGHTPGQLVVRVRTTLGPVILAADAAHFQEELDRDMLFQSMTDLPQAYRALDWLRASDAAAIITGHDPCELDRFEPLTGALEGLAAIVAPLGSPAR</sequence>
<keyword evidence="5" id="KW-0862">Zinc</keyword>
<dbReference type="Pfam" id="PF00753">
    <property type="entry name" value="Lactamase_B"/>
    <property type="match status" value="1"/>
</dbReference>
<dbReference type="AlphaFoldDB" id="A0A917MMZ6"/>
<accession>A0A917MMZ6</accession>
<evidence type="ECO:0000256" key="3">
    <source>
        <dbReference type="ARBA" id="ARBA00022723"/>
    </source>
</evidence>
<protein>
    <submittedName>
        <fullName evidence="7">MBL fold metallo-hydrolase</fullName>
    </submittedName>
</protein>
<dbReference type="PANTHER" id="PTHR42978:SF7">
    <property type="entry name" value="METALLO-HYDROLASE RV2300C-RELATED"/>
    <property type="match status" value="1"/>
</dbReference>
<dbReference type="InterPro" id="IPR001279">
    <property type="entry name" value="Metallo-B-lactamas"/>
</dbReference>
<dbReference type="PANTHER" id="PTHR42978">
    <property type="entry name" value="QUORUM-QUENCHING LACTONASE YTNP-RELATED-RELATED"/>
    <property type="match status" value="1"/>
</dbReference>
<comment type="cofactor">
    <cofactor evidence="1">
        <name>Zn(2+)</name>
        <dbReference type="ChEBI" id="CHEBI:29105"/>
    </cofactor>
</comment>
<dbReference type="EMBL" id="BMJY01000012">
    <property type="protein sequence ID" value="GGH47407.1"/>
    <property type="molecule type" value="Genomic_DNA"/>
</dbReference>
<evidence type="ECO:0000256" key="4">
    <source>
        <dbReference type="ARBA" id="ARBA00022801"/>
    </source>
</evidence>
<comment type="caution">
    <text evidence="7">The sequence shown here is derived from an EMBL/GenBank/DDBJ whole genome shotgun (WGS) entry which is preliminary data.</text>
</comment>
<organism evidence="7 8">
    <name type="scientific">Microbacterium album</name>
    <dbReference type="NCBI Taxonomy" id="2053191"/>
    <lineage>
        <taxon>Bacteria</taxon>
        <taxon>Bacillati</taxon>
        <taxon>Actinomycetota</taxon>
        <taxon>Actinomycetes</taxon>
        <taxon>Micrococcales</taxon>
        <taxon>Microbacteriaceae</taxon>
        <taxon>Microbacterium</taxon>
    </lineage>
</organism>
<feature type="domain" description="Metallo-beta-lactamase" evidence="6">
    <location>
        <begin position="38"/>
        <end position="236"/>
    </location>
</feature>
<evidence type="ECO:0000256" key="2">
    <source>
        <dbReference type="ARBA" id="ARBA00007749"/>
    </source>
</evidence>
<dbReference type="InterPro" id="IPR051013">
    <property type="entry name" value="MBL_superfamily_lactonases"/>
</dbReference>
<name>A0A917MMZ6_9MICO</name>
<dbReference type="GO" id="GO:0016787">
    <property type="term" value="F:hydrolase activity"/>
    <property type="evidence" value="ECO:0007669"/>
    <property type="project" value="UniProtKB-KW"/>
</dbReference>
<dbReference type="Proteomes" id="UP000657592">
    <property type="component" value="Unassembled WGS sequence"/>
</dbReference>
<comment type="similarity">
    <text evidence="2">Belongs to the metallo-beta-lactamase superfamily.</text>
</comment>
<reference evidence="7" key="1">
    <citation type="journal article" date="2014" name="Int. J. Syst. Evol. Microbiol.">
        <title>Complete genome sequence of Corynebacterium casei LMG S-19264T (=DSM 44701T), isolated from a smear-ripened cheese.</title>
        <authorList>
            <consortium name="US DOE Joint Genome Institute (JGI-PGF)"/>
            <person name="Walter F."/>
            <person name="Albersmeier A."/>
            <person name="Kalinowski J."/>
            <person name="Ruckert C."/>
        </authorList>
    </citation>
    <scope>NUCLEOTIDE SEQUENCE</scope>
    <source>
        <strain evidence="7">CGMCC 1.15794</strain>
    </source>
</reference>
<evidence type="ECO:0000256" key="5">
    <source>
        <dbReference type="ARBA" id="ARBA00022833"/>
    </source>
</evidence>
<keyword evidence="4" id="KW-0378">Hydrolase</keyword>
<dbReference type="SUPFAM" id="SSF56281">
    <property type="entry name" value="Metallo-hydrolase/oxidoreductase"/>
    <property type="match status" value="1"/>
</dbReference>
<keyword evidence="3" id="KW-0479">Metal-binding</keyword>
<gene>
    <name evidence="7" type="ORF">GCM10010921_24100</name>
</gene>
<evidence type="ECO:0000256" key="1">
    <source>
        <dbReference type="ARBA" id="ARBA00001947"/>
    </source>
</evidence>
<keyword evidence="8" id="KW-1185">Reference proteome</keyword>
<reference evidence="7" key="2">
    <citation type="submission" date="2020-09" db="EMBL/GenBank/DDBJ databases">
        <authorList>
            <person name="Sun Q."/>
            <person name="Zhou Y."/>
        </authorList>
    </citation>
    <scope>NUCLEOTIDE SEQUENCE</scope>
    <source>
        <strain evidence="7">CGMCC 1.15794</strain>
    </source>
</reference>
<dbReference type="GO" id="GO:0046872">
    <property type="term" value="F:metal ion binding"/>
    <property type="evidence" value="ECO:0007669"/>
    <property type="project" value="UniProtKB-KW"/>
</dbReference>
<evidence type="ECO:0000313" key="7">
    <source>
        <dbReference type="EMBL" id="GGH47407.1"/>
    </source>
</evidence>
<proteinExistence type="inferred from homology"/>
<evidence type="ECO:0000313" key="8">
    <source>
        <dbReference type="Proteomes" id="UP000657592"/>
    </source>
</evidence>
<dbReference type="Gene3D" id="3.60.15.10">
    <property type="entry name" value="Ribonuclease Z/Hydroxyacylglutathione hydrolase-like"/>
    <property type="match status" value="1"/>
</dbReference>
<dbReference type="CDD" id="cd07729">
    <property type="entry name" value="AHL_lactonase_MBL-fold"/>
    <property type="match status" value="1"/>
</dbReference>
<evidence type="ECO:0000259" key="6">
    <source>
        <dbReference type="SMART" id="SM00849"/>
    </source>
</evidence>